<dbReference type="EMBL" id="QMFB01000003">
    <property type="protein sequence ID" value="RAV21979.1"/>
    <property type="molecule type" value="Genomic_DNA"/>
</dbReference>
<organism evidence="1 2">
    <name type="scientific">Paenibacillus contaminans</name>
    <dbReference type="NCBI Taxonomy" id="450362"/>
    <lineage>
        <taxon>Bacteria</taxon>
        <taxon>Bacillati</taxon>
        <taxon>Bacillota</taxon>
        <taxon>Bacilli</taxon>
        <taxon>Bacillales</taxon>
        <taxon>Paenibacillaceae</taxon>
        <taxon>Paenibacillus</taxon>
    </lineage>
</organism>
<evidence type="ECO:0000313" key="1">
    <source>
        <dbReference type="EMBL" id="RAV21979.1"/>
    </source>
</evidence>
<accession>A0A329MPX8</accession>
<gene>
    <name evidence="1" type="ORF">DQG23_08040</name>
</gene>
<protein>
    <submittedName>
        <fullName evidence="1">Uncharacterized protein</fullName>
    </submittedName>
</protein>
<proteinExistence type="predicted"/>
<comment type="caution">
    <text evidence="1">The sequence shown here is derived from an EMBL/GenBank/DDBJ whole genome shotgun (WGS) entry which is preliminary data.</text>
</comment>
<reference evidence="1 2" key="1">
    <citation type="journal article" date="2009" name="Int. J. Syst. Evol. Microbiol.">
        <title>Paenibacillus contaminans sp. nov., isolated from a contaminated laboratory plate.</title>
        <authorList>
            <person name="Chou J.H."/>
            <person name="Lee J.H."/>
            <person name="Lin M.C."/>
            <person name="Chang P.S."/>
            <person name="Arun A.B."/>
            <person name="Young C.C."/>
            <person name="Chen W.M."/>
        </authorList>
    </citation>
    <scope>NUCLEOTIDE SEQUENCE [LARGE SCALE GENOMIC DNA]</scope>
    <source>
        <strain evidence="1 2">CKOBP-6</strain>
    </source>
</reference>
<keyword evidence="2" id="KW-1185">Reference proteome</keyword>
<name>A0A329MPX8_9BACL</name>
<dbReference type="AlphaFoldDB" id="A0A329MPX8"/>
<dbReference type="Proteomes" id="UP000250369">
    <property type="component" value="Unassembled WGS sequence"/>
</dbReference>
<evidence type="ECO:0000313" key="2">
    <source>
        <dbReference type="Proteomes" id="UP000250369"/>
    </source>
</evidence>
<sequence>MEALLTLESEIPCLENGFTRLSCEKAAQEGVFGLQARAATQTRFQAGKIGLPHANVESYLEIEAHHLTSRRSSRSMAC</sequence>